<dbReference type="Pfam" id="PF13349">
    <property type="entry name" value="DUF4097"/>
    <property type="match status" value="1"/>
</dbReference>
<protein>
    <submittedName>
        <fullName evidence="2">DUF4097 family beta strand repeat-containing protein</fullName>
    </submittedName>
</protein>
<evidence type="ECO:0000313" key="3">
    <source>
        <dbReference type="Proteomes" id="UP001597231"/>
    </source>
</evidence>
<accession>A0ABW3TWM4</accession>
<proteinExistence type="predicted"/>
<evidence type="ECO:0000259" key="1">
    <source>
        <dbReference type="Pfam" id="PF13349"/>
    </source>
</evidence>
<reference evidence="3" key="1">
    <citation type="journal article" date="2019" name="Int. J. Syst. Evol. Microbiol.">
        <title>The Global Catalogue of Microorganisms (GCM) 10K type strain sequencing project: providing services to taxonomists for standard genome sequencing and annotation.</title>
        <authorList>
            <consortium name="The Broad Institute Genomics Platform"/>
            <consortium name="The Broad Institute Genome Sequencing Center for Infectious Disease"/>
            <person name="Wu L."/>
            <person name="Ma J."/>
        </authorList>
    </citation>
    <scope>NUCLEOTIDE SEQUENCE [LARGE SCALE GENOMIC DNA]</scope>
    <source>
        <strain evidence="3">CCUG 53915</strain>
    </source>
</reference>
<keyword evidence="3" id="KW-1185">Reference proteome</keyword>
<dbReference type="EMBL" id="JBHTLT010000003">
    <property type="protein sequence ID" value="MFD1203697.1"/>
    <property type="molecule type" value="Genomic_DNA"/>
</dbReference>
<evidence type="ECO:0000313" key="2">
    <source>
        <dbReference type="EMBL" id="MFD1203697.1"/>
    </source>
</evidence>
<sequence>MKQRTIAILFIFIAASLLIIYGKDFMFITKHDRLDETFTNASFSKVAIDAVNASIDVQSTKSSSAKVEVSGLKNKRPNVQLDADVNGDTLSVKIKDTRKVLRLPFGKRYEAVVVKVFLPEKQYDEMIVKINNGKIAVNDLKAESINARTDNGQIRLSETVSKSVKAKSANGKIVFNYVTGNIKANTATGKIAIIMENLNSAIDVQTDVGKIDIQVDQMPDNATVNISTSVGKVNLFGSEDRKAIYGSGEHPIQLKTEVGKVNVDLKGNTYE</sequence>
<dbReference type="RefSeq" id="WP_381479550.1">
    <property type="nucleotide sequence ID" value="NZ_JBHTLT010000003.1"/>
</dbReference>
<feature type="domain" description="DUF4097" evidence="1">
    <location>
        <begin position="44"/>
        <end position="173"/>
    </location>
</feature>
<organism evidence="2 3">
    <name type="scientific">Sporosarcina contaminans</name>
    <dbReference type="NCBI Taxonomy" id="633403"/>
    <lineage>
        <taxon>Bacteria</taxon>
        <taxon>Bacillati</taxon>
        <taxon>Bacillota</taxon>
        <taxon>Bacilli</taxon>
        <taxon>Bacillales</taxon>
        <taxon>Caryophanaceae</taxon>
        <taxon>Sporosarcina</taxon>
    </lineage>
</organism>
<dbReference type="Proteomes" id="UP001597231">
    <property type="component" value="Unassembled WGS sequence"/>
</dbReference>
<comment type="caution">
    <text evidence="2">The sequence shown here is derived from an EMBL/GenBank/DDBJ whole genome shotgun (WGS) entry which is preliminary data.</text>
</comment>
<name>A0ABW3TWM4_9BACL</name>
<gene>
    <name evidence="2" type="ORF">ACFQ38_00905</name>
</gene>
<dbReference type="InterPro" id="IPR025164">
    <property type="entry name" value="Toastrack_DUF4097"/>
</dbReference>